<keyword evidence="1" id="KW-0145">Chemotaxis</keyword>
<dbReference type="OrthoDB" id="9788100at2"/>
<dbReference type="Proteomes" id="UP000238916">
    <property type="component" value="Unassembled WGS sequence"/>
</dbReference>
<protein>
    <recommendedName>
        <fullName evidence="2">Chemotaxis phosphatase CheX-like domain-containing protein</fullName>
    </recommendedName>
</protein>
<dbReference type="InterPro" id="IPR028051">
    <property type="entry name" value="CheX-like_dom"/>
</dbReference>
<accession>A0A2U3L0S6</accession>
<dbReference type="InterPro" id="IPR028976">
    <property type="entry name" value="CheC-like_sf"/>
</dbReference>
<dbReference type="SUPFAM" id="SSF103039">
    <property type="entry name" value="CheC-like"/>
    <property type="match status" value="1"/>
</dbReference>
<dbReference type="GO" id="GO:0006935">
    <property type="term" value="P:chemotaxis"/>
    <property type="evidence" value="ECO:0007669"/>
    <property type="project" value="UniProtKB-KW"/>
</dbReference>
<evidence type="ECO:0000313" key="4">
    <source>
        <dbReference type="Proteomes" id="UP000238916"/>
    </source>
</evidence>
<dbReference type="EMBL" id="OMOF01000262">
    <property type="protein sequence ID" value="SPF45544.1"/>
    <property type="molecule type" value="Genomic_DNA"/>
</dbReference>
<dbReference type="PANTHER" id="PTHR39452">
    <property type="entry name" value="CHEY-P PHOSPHATASE CHEX"/>
    <property type="match status" value="1"/>
</dbReference>
<feature type="domain" description="Chemotaxis phosphatase CheX-like" evidence="2">
    <location>
        <begin position="41"/>
        <end position="123"/>
    </location>
</feature>
<name>A0A2U3L0S6_9FIRM</name>
<sequence length="151" mass="16276">MKDHLEAFAGAITNVLTQIGSEGVVKGECETPEDMFCKHEVIIIIGLTLDLRGSIAYSMSPSTAINIASTMMCGMPIAELDDMARSAVCEFANMSAGAGVSTLPKEMKVDITPPTMIIGQKMALMMGSYDVLKTRITTPWGEIELRLSIEQ</sequence>
<dbReference type="AlphaFoldDB" id="A0A2U3L0S6"/>
<reference evidence="4" key="1">
    <citation type="submission" date="2018-02" db="EMBL/GenBank/DDBJ databases">
        <authorList>
            <person name="Hausmann B."/>
        </authorList>
    </citation>
    <scope>NUCLEOTIDE SEQUENCE [LARGE SCALE GENOMIC DNA]</scope>
    <source>
        <strain evidence="4">Peat soil MAG SbF1</strain>
    </source>
</reference>
<gene>
    <name evidence="3" type="ORF">SBF1_3340002</name>
</gene>
<organism evidence="3 4">
    <name type="scientific">Candidatus Desulfosporosinus infrequens</name>
    <dbReference type="NCBI Taxonomy" id="2043169"/>
    <lineage>
        <taxon>Bacteria</taxon>
        <taxon>Bacillati</taxon>
        <taxon>Bacillota</taxon>
        <taxon>Clostridia</taxon>
        <taxon>Eubacteriales</taxon>
        <taxon>Desulfitobacteriaceae</taxon>
        <taxon>Desulfosporosinus</taxon>
    </lineage>
</organism>
<evidence type="ECO:0000259" key="2">
    <source>
        <dbReference type="Pfam" id="PF13690"/>
    </source>
</evidence>
<evidence type="ECO:0000313" key="3">
    <source>
        <dbReference type="EMBL" id="SPF45544.1"/>
    </source>
</evidence>
<dbReference type="Gene3D" id="3.40.1550.10">
    <property type="entry name" value="CheC-like"/>
    <property type="match status" value="1"/>
</dbReference>
<evidence type="ECO:0000256" key="1">
    <source>
        <dbReference type="ARBA" id="ARBA00022500"/>
    </source>
</evidence>
<dbReference type="PANTHER" id="PTHR39452:SF1">
    <property type="entry name" value="CHEY-P PHOSPHATASE CHEX"/>
    <property type="match status" value="1"/>
</dbReference>
<dbReference type="Pfam" id="PF13690">
    <property type="entry name" value="CheX"/>
    <property type="match status" value="1"/>
</dbReference>
<proteinExistence type="predicted"/>
<dbReference type="InterPro" id="IPR038756">
    <property type="entry name" value="CheX-like"/>
</dbReference>
<dbReference type="CDD" id="cd17906">
    <property type="entry name" value="CheX"/>
    <property type="match status" value="1"/>
</dbReference>